<dbReference type="Gene3D" id="3.10.20.30">
    <property type="match status" value="1"/>
</dbReference>
<sequence length="156" mass="17415">MLIKFKINGEAREVDVSYDDRLLDVIREDLGLTGTKEGCGEGECGACTIIMDNKNVASCLLYAYQADNKELYTIEGKNQMEELEIIENAFVDAGAVQCGYCIPGMVMSTRVLLNRNLSPTVEEIKKNLEGNFCRCTGYVKIIEAVQLAAKRMKEER</sequence>
<evidence type="ECO:0000256" key="3">
    <source>
        <dbReference type="ARBA" id="ARBA00023002"/>
    </source>
</evidence>
<dbReference type="InterPro" id="IPR012675">
    <property type="entry name" value="Beta-grasp_dom_sf"/>
</dbReference>
<dbReference type="PROSITE" id="PS00197">
    <property type="entry name" value="2FE2S_FER_1"/>
    <property type="match status" value="1"/>
</dbReference>
<keyword evidence="2" id="KW-0479">Metal-binding</keyword>
<dbReference type="SUPFAM" id="SSF47741">
    <property type="entry name" value="CO dehydrogenase ISP C-domain like"/>
    <property type="match status" value="1"/>
</dbReference>
<dbReference type="Gene3D" id="1.10.150.120">
    <property type="entry name" value="[2Fe-2S]-binding domain"/>
    <property type="match status" value="1"/>
</dbReference>
<keyword evidence="3" id="KW-0560">Oxidoreductase</keyword>
<dbReference type="InterPro" id="IPR036010">
    <property type="entry name" value="2Fe-2S_ferredoxin-like_sf"/>
</dbReference>
<dbReference type="PANTHER" id="PTHR44379">
    <property type="entry name" value="OXIDOREDUCTASE WITH IRON-SULFUR SUBUNIT"/>
    <property type="match status" value="1"/>
</dbReference>
<keyword evidence="4" id="KW-0408">Iron</keyword>
<dbReference type="InterPro" id="IPR001041">
    <property type="entry name" value="2Fe-2S_ferredoxin-type"/>
</dbReference>
<evidence type="ECO:0000313" key="7">
    <source>
        <dbReference type="EMBL" id="GLC28786.1"/>
    </source>
</evidence>
<keyword evidence="1" id="KW-0001">2Fe-2S</keyword>
<dbReference type="PROSITE" id="PS51085">
    <property type="entry name" value="2FE2S_FER_2"/>
    <property type="match status" value="1"/>
</dbReference>
<dbReference type="InterPro" id="IPR006058">
    <property type="entry name" value="2Fe2S_fd_BS"/>
</dbReference>
<reference evidence="7 8" key="1">
    <citation type="journal article" date="2024" name="Int. J. Syst. Evol. Microbiol.">
        <title>Clostridium omnivorum sp. nov., isolated from anoxic soil under the treatment of reductive soil disinfestation.</title>
        <authorList>
            <person name="Ueki A."/>
            <person name="Tonouchi A."/>
            <person name="Kaku N."/>
            <person name="Honma S."/>
            <person name="Ueki K."/>
        </authorList>
    </citation>
    <scope>NUCLEOTIDE SEQUENCE [LARGE SCALE GENOMIC DNA]</scope>
    <source>
        <strain evidence="7 8">E14</strain>
    </source>
</reference>
<protein>
    <submittedName>
        <fullName evidence="7">(2Fe-2S)-binding protein</fullName>
    </submittedName>
</protein>
<dbReference type="SUPFAM" id="SSF54292">
    <property type="entry name" value="2Fe-2S ferredoxin-like"/>
    <property type="match status" value="1"/>
</dbReference>
<comment type="caution">
    <text evidence="7">The sequence shown here is derived from an EMBL/GenBank/DDBJ whole genome shotgun (WGS) entry which is preliminary data.</text>
</comment>
<dbReference type="Pfam" id="PF00111">
    <property type="entry name" value="Fer2"/>
    <property type="match status" value="1"/>
</dbReference>
<evidence type="ECO:0000259" key="6">
    <source>
        <dbReference type="PROSITE" id="PS51085"/>
    </source>
</evidence>
<dbReference type="EMBL" id="BRXR01000001">
    <property type="protein sequence ID" value="GLC28786.1"/>
    <property type="molecule type" value="Genomic_DNA"/>
</dbReference>
<organism evidence="7 8">
    <name type="scientific">Clostridium omnivorum</name>
    <dbReference type="NCBI Taxonomy" id="1604902"/>
    <lineage>
        <taxon>Bacteria</taxon>
        <taxon>Bacillati</taxon>
        <taxon>Bacillota</taxon>
        <taxon>Clostridia</taxon>
        <taxon>Eubacteriales</taxon>
        <taxon>Clostridiaceae</taxon>
        <taxon>Clostridium</taxon>
    </lineage>
</organism>
<dbReference type="InterPro" id="IPR036884">
    <property type="entry name" value="2Fe-2S-bd_dom_sf"/>
</dbReference>
<name>A0ABQ5N0S7_9CLOT</name>
<keyword evidence="8" id="KW-1185">Reference proteome</keyword>
<keyword evidence="5" id="KW-0411">Iron-sulfur</keyword>
<feature type="domain" description="2Fe-2S ferredoxin-type" evidence="6">
    <location>
        <begin position="1"/>
        <end position="77"/>
    </location>
</feature>
<gene>
    <name evidence="7" type="primary">xdhC2</name>
    <name evidence="7" type="ORF">bsdE14_01960</name>
</gene>
<dbReference type="InterPro" id="IPR002888">
    <property type="entry name" value="2Fe-2S-bd"/>
</dbReference>
<dbReference type="InterPro" id="IPR051452">
    <property type="entry name" value="Diverse_Oxidoreductases"/>
</dbReference>
<evidence type="ECO:0000256" key="5">
    <source>
        <dbReference type="ARBA" id="ARBA00023014"/>
    </source>
</evidence>
<dbReference type="CDD" id="cd00207">
    <property type="entry name" value="fer2"/>
    <property type="match status" value="1"/>
</dbReference>
<proteinExistence type="predicted"/>
<dbReference type="Pfam" id="PF01799">
    <property type="entry name" value="Fer2_2"/>
    <property type="match status" value="1"/>
</dbReference>
<evidence type="ECO:0000256" key="4">
    <source>
        <dbReference type="ARBA" id="ARBA00023004"/>
    </source>
</evidence>
<accession>A0ABQ5N0S7</accession>
<evidence type="ECO:0000313" key="8">
    <source>
        <dbReference type="Proteomes" id="UP001208567"/>
    </source>
</evidence>
<dbReference type="Proteomes" id="UP001208567">
    <property type="component" value="Unassembled WGS sequence"/>
</dbReference>
<dbReference type="RefSeq" id="WP_264848053.1">
    <property type="nucleotide sequence ID" value="NZ_BRXR01000001.1"/>
</dbReference>
<dbReference type="PANTHER" id="PTHR44379:SF8">
    <property type="entry name" value="XANTHINE DEHYDROGENASE IRON-SULFUR-BINDING SUBUNIT XDHC-RELATED"/>
    <property type="match status" value="1"/>
</dbReference>
<evidence type="ECO:0000256" key="1">
    <source>
        <dbReference type="ARBA" id="ARBA00022714"/>
    </source>
</evidence>
<evidence type="ECO:0000256" key="2">
    <source>
        <dbReference type="ARBA" id="ARBA00022723"/>
    </source>
</evidence>